<accession>A0A8S9QF27</accession>
<evidence type="ECO:0000313" key="2">
    <source>
        <dbReference type="Proteomes" id="UP000712600"/>
    </source>
</evidence>
<gene>
    <name evidence="1" type="ORF">F2Q69_00020177</name>
</gene>
<comment type="caution">
    <text evidence="1">The sequence shown here is derived from an EMBL/GenBank/DDBJ whole genome shotgun (WGS) entry which is preliminary data.</text>
</comment>
<dbReference type="Proteomes" id="UP000712600">
    <property type="component" value="Unassembled WGS sequence"/>
</dbReference>
<name>A0A8S9QF27_BRACR</name>
<evidence type="ECO:0000313" key="1">
    <source>
        <dbReference type="EMBL" id="KAF3539381.1"/>
    </source>
</evidence>
<reference evidence="1" key="1">
    <citation type="submission" date="2019-12" db="EMBL/GenBank/DDBJ databases">
        <title>Genome sequencing and annotation of Brassica cretica.</title>
        <authorList>
            <person name="Studholme D.J."/>
            <person name="Sarris P."/>
        </authorList>
    </citation>
    <scope>NUCLEOTIDE SEQUENCE</scope>
    <source>
        <strain evidence="1">PFS-109/04</strain>
        <tissue evidence="1">Leaf</tissue>
    </source>
</reference>
<protein>
    <submittedName>
        <fullName evidence="1">Uncharacterized protein</fullName>
    </submittedName>
</protein>
<dbReference type="EMBL" id="QGKX02001290">
    <property type="protein sequence ID" value="KAF3539381.1"/>
    <property type="molecule type" value="Genomic_DNA"/>
</dbReference>
<proteinExistence type="predicted"/>
<organism evidence="1 2">
    <name type="scientific">Brassica cretica</name>
    <name type="common">Mustard</name>
    <dbReference type="NCBI Taxonomy" id="69181"/>
    <lineage>
        <taxon>Eukaryota</taxon>
        <taxon>Viridiplantae</taxon>
        <taxon>Streptophyta</taxon>
        <taxon>Embryophyta</taxon>
        <taxon>Tracheophyta</taxon>
        <taxon>Spermatophyta</taxon>
        <taxon>Magnoliopsida</taxon>
        <taxon>eudicotyledons</taxon>
        <taxon>Gunneridae</taxon>
        <taxon>Pentapetalae</taxon>
        <taxon>rosids</taxon>
        <taxon>malvids</taxon>
        <taxon>Brassicales</taxon>
        <taxon>Brassicaceae</taxon>
        <taxon>Brassiceae</taxon>
        <taxon>Brassica</taxon>
    </lineage>
</organism>
<dbReference type="AlphaFoldDB" id="A0A8S9QF27"/>
<sequence length="230" mass="26009">MVDDLGKYEELPRSLVIKSICFFYGKGYTGHLSSSRSFEVGRLMAPFIMNWMGEGCSVDSSSFLSSLEIEFDTSYVRIGAVVYRDTDSQCAPQAIRDQWRSNSARRFQGTSYLRRVPFFGETGSLRRIRDQVLKRSDLEMVNSGASGAPWRLDHILLVTANFRRRSGVGSCVLHVTDDRMSVDSSSFLSSLEIEFDTSYVRIGPIVTGIQILNVLLKLFEINGDRTQFHE</sequence>